<comment type="caution">
    <text evidence="2">The sequence shown here is derived from an EMBL/GenBank/DDBJ whole genome shotgun (WGS) entry which is preliminary data.</text>
</comment>
<evidence type="ECO:0000313" key="2">
    <source>
        <dbReference type="EMBL" id="GLI01290.1"/>
    </source>
</evidence>
<dbReference type="Proteomes" id="UP001144280">
    <property type="component" value="Unassembled WGS sequence"/>
</dbReference>
<reference evidence="2" key="1">
    <citation type="submission" date="2022-12" db="EMBL/GenBank/DDBJ databases">
        <title>New Phytohabitans aurantiacus sp. RD004123 nov., an actinomycete isolated from soil.</title>
        <authorList>
            <person name="Triningsih D.W."/>
            <person name="Harunari E."/>
            <person name="Igarashi Y."/>
        </authorList>
    </citation>
    <scope>NUCLEOTIDE SEQUENCE</scope>
    <source>
        <strain evidence="2">RD004123</strain>
    </source>
</reference>
<evidence type="ECO:0000256" key="1">
    <source>
        <dbReference type="SAM" id="SignalP"/>
    </source>
</evidence>
<feature type="signal peptide" evidence="1">
    <location>
        <begin position="1"/>
        <end position="32"/>
    </location>
</feature>
<dbReference type="EMBL" id="BSDI01000042">
    <property type="protein sequence ID" value="GLI01290.1"/>
    <property type="molecule type" value="Genomic_DNA"/>
</dbReference>
<keyword evidence="1" id="KW-0732">Signal</keyword>
<evidence type="ECO:0000313" key="3">
    <source>
        <dbReference type="Proteomes" id="UP001144280"/>
    </source>
</evidence>
<protein>
    <recommendedName>
        <fullName evidence="4">Allene oxide cyclase barrel-like domain-containing protein</fullName>
    </recommendedName>
</protein>
<evidence type="ECO:0008006" key="4">
    <source>
        <dbReference type="Google" id="ProtNLM"/>
    </source>
</evidence>
<proteinExistence type="predicted"/>
<gene>
    <name evidence="2" type="ORF">Pa4123_65660</name>
</gene>
<accession>A0ABQ5R3M9</accession>
<organism evidence="2 3">
    <name type="scientific">Phytohabitans aurantiacus</name>
    <dbReference type="NCBI Taxonomy" id="3016789"/>
    <lineage>
        <taxon>Bacteria</taxon>
        <taxon>Bacillati</taxon>
        <taxon>Actinomycetota</taxon>
        <taxon>Actinomycetes</taxon>
        <taxon>Micromonosporales</taxon>
        <taxon>Micromonosporaceae</taxon>
    </lineage>
</organism>
<feature type="chain" id="PRO_5045868788" description="Allene oxide cyclase barrel-like domain-containing protein" evidence="1">
    <location>
        <begin position="33"/>
        <end position="192"/>
    </location>
</feature>
<keyword evidence="3" id="KW-1185">Reference proteome</keyword>
<name>A0ABQ5R3M9_9ACTN</name>
<dbReference type="RefSeq" id="WP_281902198.1">
    <property type="nucleotide sequence ID" value="NZ_BSDI01000042.1"/>
</dbReference>
<sequence length="192" mass="19883">MSVYSRLKTGLLATATAAAVLGVSLGVGGAFAADPGERETQDVVGAQEVLGTSAVEDYGYPNAEQIMAEQNVKLISGDGHILLTDCATPTQGDVGLLKVWTTDDQIGADGVGRICFQVRAPYGFLNLEVPGVYEIRGDGLSTGAGHEVTADLRDDDGKQFKVDVDPDGSTQVGMGADPDAPPTMLLRLTVTG</sequence>